<name>A0ABD1GA16_SALDI</name>
<dbReference type="Proteomes" id="UP001567538">
    <property type="component" value="Unassembled WGS sequence"/>
</dbReference>
<keyword evidence="2" id="KW-1133">Transmembrane helix</keyword>
<gene>
    <name evidence="3" type="ORF">AAHA92_24439</name>
</gene>
<dbReference type="EMBL" id="JBEAFC010000009">
    <property type="protein sequence ID" value="KAL1540024.1"/>
    <property type="molecule type" value="Genomic_DNA"/>
</dbReference>
<evidence type="ECO:0000256" key="1">
    <source>
        <dbReference type="SAM" id="MobiDB-lite"/>
    </source>
</evidence>
<keyword evidence="2" id="KW-0812">Transmembrane</keyword>
<evidence type="ECO:0000313" key="3">
    <source>
        <dbReference type="EMBL" id="KAL1540024.1"/>
    </source>
</evidence>
<sequence>MASLHTFAPPSYSIGSLRRPSPAICSPFLSRFVPAGLNSNGNLNVRFSKELYLQEKKRRSRVSASNTNPGKKTDDTESSDGASSPPFLTILAGLLIFLFISWIIGSVVMWIIGFVLHPPQFK</sequence>
<protein>
    <submittedName>
        <fullName evidence="3">Uncharacterized protein</fullName>
    </submittedName>
</protein>
<evidence type="ECO:0000313" key="4">
    <source>
        <dbReference type="Proteomes" id="UP001567538"/>
    </source>
</evidence>
<evidence type="ECO:0000256" key="2">
    <source>
        <dbReference type="SAM" id="Phobius"/>
    </source>
</evidence>
<dbReference type="AlphaFoldDB" id="A0ABD1GA16"/>
<comment type="caution">
    <text evidence="3">The sequence shown here is derived from an EMBL/GenBank/DDBJ whole genome shotgun (WGS) entry which is preliminary data.</text>
</comment>
<proteinExistence type="predicted"/>
<feature type="transmembrane region" description="Helical" evidence="2">
    <location>
        <begin position="87"/>
        <end position="116"/>
    </location>
</feature>
<accession>A0ABD1GA16</accession>
<keyword evidence="4" id="KW-1185">Reference proteome</keyword>
<reference evidence="3 4" key="1">
    <citation type="submission" date="2024-06" db="EMBL/GenBank/DDBJ databases">
        <title>A chromosome level genome sequence of Diviner's sage (Salvia divinorum).</title>
        <authorList>
            <person name="Ford S.A."/>
            <person name="Ro D.-K."/>
            <person name="Ness R.W."/>
            <person name="Phillips M.A."/>
        </authorList>
    </citation>
    <scope>NUCLEOTIDE SEQUENCE [LARGE SCALE GENOMIC DNA]</scope>
    <source>
        <strain evidence="3">SAF-2024a</strain>
        <tissue evidence="3">Leaf</tissue>
    </source>
</reference>
<keyword evidence="2" id="KW-0472">Membrane</keyword>
<feature type="region of interest" description="Disordered" evidence="1">
    <location>
        <begin position="55"/>
        <end position="83"/>
    </location>
</feature>
<organism evidence="3 4">
    <name type="scientific">Salvia divinorum</name>
    <name type="common">Maria pastora</name>
    <name type="synonym">Diviner's sage</name>
    <dbReference type="NCBI Taxonomy" id="28513"/>
    <lineage>
        <taxon>Eukaryota</taxon>
        <taxon>Viridiplantae</taxon>
        <taxon>Streptophyta</taxon>
        <taxon>Embryophyta</taxon>
        <taxon>Tracheophyta</taxon>
        <taxon>Spermatophyta</taxon>
        <taxon>Magnoliopsida</taxon>
        <taxon>eudicotyledons</taxon>
        <taxon>Gunneridae</taxon>
        <taxon>Pentapetalae</taxon>
        <taxon>asterids</taxon>
        <taxon>lamiids</taxon>
        <taxon>Lamiales</taxon>
        <taxon>Lamiaceae</taxon>
        <taxon>Nepetoideae</taxon>
        <taxon>Mentheae</taxon>
        <taxon>Salviinae</taxon>
        <taxon>Salvia</taxon>
        <taxon>Salvia subgen. Calosphace</taxon>
    </lineage>
</organism>